<evidence type="ECO:0000256" key="1">
    <source>
        <dbReference type="ARBA" id="ARBA00010609"/>
    </source>
</evidence>
<evidence type="ECO:0000256" key="4">
    <source>
        <dbReference type="ARBA" id="ARBA00023002"/>
    </source>
</evidence>
<sequence length="555" mass="62134">MIPSLTLLLVSGLVQFVAAKDVYLAWNITWVNAAPDGYERPVIGINNEWPCPQVDVDVGDRLIVDVTNSLGNQSTAIHWHGLHQYASGTMDGDSFVTQCPVPPGSTIRYDFTLDQSGTYWYHSHNMGQYPDGLRGPLVVHDPSPPFQWDDEFTVTLTEWYHQEMPDLLNQYQSTDNAQDNAGNEPIPEVALINDSTQSQFKVLPGKTYLVRFICVGNWPGHAFLFDDHEMTVVEIDGTWVEPYPVGEKNIRVAPGQRMSVLIKTKDDASKNYAFWDTIDTNMMFVYENRSAPEGYNANATAWLVYDESLPLPPPPVINEFDFIDDVTFVPYDRTPRLEPVDHQIILNTGHTTINGVSRFTVNGQTYIPQQVPTLYTALTVGPDYYNDPVVYGDVNPLILNHNDVVEIVINNFHNNLHPWHLHGHQFQVIQRSAVDGGYFNGYFANISATPVIRDTIMVQNNGHAVIRFRADNPGVWLLHCHVEWHVEAGFVATVIEAPDQLQDLHRPADHLRICEAYGAPTSGNAAGKQGTDLQGANDYIYAGDSGATYPPLTFP</sequence>
<dbReference type="CDD" id="cd13899">
    <property type="entry name" value="CuRO_3_Fet3p"/>
    <property type="match status" value="1"/>
</dbReference>
<name>A0A364L6X4_TALAM</name>
<dbReference type="STRING" id="1196081.A0A364L6X4"/>
<evidence type="ECO:0000313" key="12">
    <source>
        <dbReference type="Proteomes" id="UP000249363"/>
    </source>
</evidence>
<accession>A0A364L6X4</accession>
<keyword evidence="3 7" id="KW-0732">Signal</keyword>
<evidence type="ECO:0000256" key="2">
    <source>
        <dbReference type="ARBA" id="ARBA00022723"/>
    </source>
</evidence>
<organism evidence="11 12">
    <name type="scientific">Talaromyces amestolkiae</name>
    <dbReference type="NCBI Taxonomy" id="1196081"/>
    <lineage>
        <taxon>Eukaryota</taxon>
        <taxon>Fungi</taxon>
        <taxon>Dikarya</taxon>
        <taxon>Ascomycota</taxon>
        <taxon>Pezizomycotina</taxon>
        <taxon>Eurotiomycetes</taxon>
        <taxon>Eurotiomycetidae</taxon>
        <taxon>Eurotiales</taxon>
        <taxon>Trichocomaceae</taxon>
        <taxon>Talaromyces</taxon>
        <taxon>Talaromyces sect. Talaromyces</taxon>
    </lineage>
</organism>
<dbReference type="GO" id="GO:0004322">
    <property type="term" value="F:ferroxidase activity"/>
    <property type="evidence" value="ECO:0007669"/>
    <property type="project" value="TreeGrafter"/>
</dbReference>
<dbReference type="GeneID" id="63796784"/>
<dbReference type="InterPro" id="IPR008972">
    <property type="entry name" value="Cupredoxin"/>
</dbReference>
<dbReference type="Proteomes" id="UP000249363">
    <property type="component" value="Unassembled WGS sequence"/>
</dbReference>
<feature type="domain" description="Plastocyanin-like" evidence="8">
    <location>
        <begin position="151"/>
        <end position="308"/>
    </location>
</feature>
<keyword evidence="4" id="KW-0560">Oxidoreductase</keyword>
<proteinExistence type="inferred from homology"/>
<dbReference type="Pfam" id="PF07732">
    <property type="entry name" value="Cu-oxidase_3"/>
    <property type="match status" value="1"/>
</dbReference>
<dbReference type="GO" id="GO:0033215">
    <property type="term" value="P:reductive iron assimilation"/>
    <property type="evidence" value="ECO:0007669"/>
    <property type="project" value="TreeGrafter"/>
</dbReference>
<dbReference type="AlphaFoldDB" id="A0A364L6X4"/>
<dbReference type="Pfam" id="PF00394">
    <property type="entry name" value="Cu-oxidase"/>
    <property type="match status" value="1"/>
</dbReference>
<feature type="signal peptide" evidence="7">
    <location>
        <begin position="1"/>
        <end position="19"/>
    </location>
</feature>
<dbReference type="RefSeq" id="XP_040736072.1">
    <property type="nucleotide sequence ID" value="XM_040880278.1"/>
</dbReference>
<dbReference type="PROSITE" id="PS00079">
    <property type="entry name" value="MULTICOPPER_OXIDASE1"/>
    <property type="match status" value="1"/>
</dbReference>
<evidence type="ECO:0000256" key="3">
    <source>
        <dbReference type="ARBA" id="ARBA00022729"/>
    </source>
</evidence>
<gene>
    <name evidence="11" type="ORF">BHQ10_007569</name>
</gene>
<dbReference type="InterPro" id="IPR001117">
    <property type="entry name" value="Cu-oxidase_2nd"/>
</dbReference>
<dbReference type="Gene3D" id="2.60.40.420">
    <property type="entry name" value="Cupredoxins - blue copper proteins"/>
    <property type="match status" value="3"/>
</dbReference>
<dbReference type="SUPFAM" id="SSF49503">
    <property type="entry name" value="Cupredoxins"/>
    <property type="match status" value="3"/>
</dbReference>
<dbReference type="GO" id="GO:0010106">
    <property type="term" value="P:cellular response to iron ion starvation"/>
    <property type="evidence" value="ECO:0007669"/>
    <property type="project" value="TreeGrafter"/>
</dbReference>
<keyword evidence="5" id="KW-0186">Copper</keyword>
<dbReference type="InterPro" id="IPR045087">
    <property type="entry name" value="Cu-oxidase_fam"/>
</dbReference>
<keyword evidence="12" id="KW-1185">Reference proteome</keyword>
<feature type="domain" description="Plastocyanin-like" evidence="10">
    <location>
        <begin position="28"/>
        <end position="143"/>
    </location>
</feature>
<dbReference type="FunFam" id="2.60.40.420:FF:000071">
    <property type="entry name" value="Conidial pigment biosynthesis oxidase Abr1/brown 1"/>
    <property type="match status" value="1"/>
</dbReference>
<protein>
    <recommendedName>
        <fullName evidence="13">Multicopper oxidase</fullName>
    </recommendedName>
</protein>
<evidence type="ECO:0008006" key="13">
    <source>
        <dbReference type="Google" id="ProtNLM"/>
    </source>
</evidence>
<feature type="chain" id="PRO_5016593969" description="Multicopper oxidase" evidence="7">
    <location>
        <begin position="20"/>
        <end position="555"/>
    </location>
</feature>
<dbReference type="InterPro" id="IPR011707">
    <property type="entry name" value="Cu-oxidase-like_N"/>
</dbReference>
<dbReference type="GO" id="GO:0005507">
    <property type="term" value="F:copper ion binding"/>
    <property type="evidence" value="ECO:0007669"/>
    <property type="project" value="InterPro"/>
</dbReference>
<dbReference type="GO" id="GO:0033573">
    <property type="term" value="C:high-affinity iron permease complex"/>
    <property type="evidence" value="ECO:0007669"/>
    <property type="project" value="TreeGrafter"/>
</dbReference>
<evidence type="ECO:0000256" key="6">
    <source>
        <dbReference type="ARBA" id="ARBA00023180"/>
    </source>
</evidence>
<dbReference type="InterPro" id="IPR044130">
    <property type="entry name" value="CuRO_2_Fet3-like"/>
</dbReference>
<dbReference type="FunFam" id="2.60.40.420:FF:000022">
    <property type="entry name" value="FET5p Multicopper oxidase"/>
    <property type="match status" value="1"/>
</dbReference>
<evidence type="ECO:0000256" key="7">
    <source>
        <dbReference type="SAM" id="SignalP"/>
    </source>
</evidence>
<keyword evidence="2" id="KW-0479">Metal-binding</keyword>
<evidence type="ECO:0000256" key="5">
    <source>
        <dbReference type="ARBA" id="ARBA00023008"/>
    </source>
</evidence>
<evidence type="ECO:0000259" key="10">
    <source>
        <dbReference type="Pfam" id="PF07732"/>
    </source>
</evidence>
<comment type="similarity">
    <text evidence="1">Belongs to the multicopper oxidase family.</text>
</comment>
<dbReference type="PANTHER" id="PTHR11709:SF361">
    <property type="entry name" value="IRON TRANSPORT MULTICOPPER OXIDASE FET3"/>
    <property type="match status" value="1"/>
</dbReference>
<reference evidence="11 12" key="1">
    <citation type="journal article" date="2017" name="Biotechnol. Biofuels">
        <title>Differential beta-glucosidase expression as a function of carbon source availability in Talaromyces amestolkiae: a genomic and proteomic approach.</title>
        <authorList>
            <person name="de Eugenio L.I."/>
            <person name="Mendez-Liter J.A."/>
            <person name="Nieto-Dominguez M."/>
            <person name="Alonso L."/>
            <person name="Gil-Munoz J."/>
            <person name="Barriuso J."/>
            <person name="Prieto A."/>
            <person name="Martinez M.J."/>
        </authorList>
    </citation>
    <scope>NUCLEOTIDE SEQUENCE [LARGE SCALE GENOMIC DNA]</scope>
    <source>
        <strain evidence="11 12">CIB</strain>
    </source>
</reference>
<evidence type="ECO:0000313" key="11">
    <source>
        <dbReference type="EMBL" id="RAO71557.1"/>
    </source>
</evidence>
<dbReference type="Pfam" id="PF07731">
    <property type="entry name" value="Cu-oxidase_2"/>
    <property type="match status" value="1"/>
</dbReference>
<dbReference type="PANTHER" id="PTHR11709">
    <property type="entry name" value="MULTI-COPPER OXIDASE"/>
    <property type="match status" value="1"/>
</dbReference>
<dbReference type="InterPro" id="IPR033138">
    <property type="entry name" value="Cu_oxidase_CS"/>
</dbReference>
<dbReference type="EMBL" id="MIKG01000016">
    <property type="protein sequence ID" value="RAO71557.1"/>
    <property type="molecule type" value="Genomic_DNA"/>
</dbReference>
<evidence type="ECO:0000259" key="8">
    <source>
        <dbReference type="Pfam" id="PF00394"/>
    </source>
</evidence>
<keyword evidence="6" id="KW-0325">Glycoprotein</keyword>
<dbReference type="OrthoDB" id="2121828at2759"/>
<comment type="caution">
    <text evidence="11">The sequence shown here is derived from an EMBL/GenBank/DDBJ whole genome shotgun (WGS) entry which is preliminary data.</text>
</comment>
<feature type="domain" description="Plastocyanin-like" evidence="9">
    <location>
        <begin position="366"/>
        <end position="499"/>
    </location>
</feature>
<dbReference type="CDD" id="cd13877">
    <property type="entry name" value="CuRO_2_Fet3p_like"/>
    <property type="match status" value="1"/>
</dbReference>
<evidence type="ECO:0000259" key="9">
    <source>
        <dbReference type="Pfam" id="PF07731"/>
    </source>
</evidence>
<dbReference type="InterPro" id="IPR011706">
    <property type="entry name" value="Cu-oxidase_C"/>
</dbReference>